<protein>
    <submittedName>
        <fullName evidence="2">Uncharacterized protein</fullName>
    </submittedName>
</protein>
<accession>A0A5B0NWZ5</accession>
<feature type="region of interest" description="Disordered" evidence="1">
    <location>
        <begin position="36"/>
        <end position="56"/>
    </location>
</feature>
<name>A0A5B0NWZ5_PUCGR</name>
<gene>
    <name evidence="2" type="ORF">PGTUg99_021787</name>
</gene>
<evidence type="ECO:0000313" key="2">
    <source>
        <dbReference type="EMBL" id="KAA1093483.1"/>
    </source>
</evidence>
<comment type="caution">
    <text evidence="2">The sequence shown here is derived from an EMBL/GenBank/DDBJ whole genome shotgun (WGS) entry which is preliminary data.</text>
</comment>
<evidence type="ECO:0000256" key="1">
    <source>
        <dbReference type="SAM" id="MobiDB-lite"/>
    </source>
</evidence>
<dbReference type="Proteomes" id="UP000325313">
    <property type="component" value="Unassembled WGS sequence"/>
</dbReference>
<proteinExistence type="predicted"/>
<reference evidence="2 3" key="1">
    <citation type="submission" date="2019-05" db="EMBL/GenBank/DDBJ databases">
        <title>Emergence of the Ug99 lineage of the wheat stem rust pathogen through somatic hybridization.</title>
        <authorList>
            <person name="Li F."/>
            <person name="Upadhyaya N.M."/>
            <person name="Sperschneider J."/>
            <person name="Matny O."/>
            <person name="Nguyen-Phuc H."/>
            <person name="Mago R."/>
            <person name="Raley C."/>
            <person name="Miller M.E."/>
            <person name="Silverstein K.A.T."/>
            <person name="Henningsen E."/>
            <person name="Hirsch C.D."/>
            <person name="Visser B."/>
            <person name="Pretorius Z.A."/>
            <person name="Steffenson B.J."/>
            <person name="Schwessinger B."/>
            <person name="Dodds P.N."/>
            <person name="Figueroa M."/>
        </authorList>
    </citation>
    <scope>NUCLEOTIDE SEQUENCE [LARGE SCALE GENOMIC DNA]</scope>
    <source>
        <strain evidence="2 3">Ug99</strain>
    </source>
</reference>
<organism evidence="2 3">
    <name type="scientific">Puccinia graminis f. sp. tritici</name>
    <dbReference type="NCBI Taxonomy" id="56615"/>
    <lineage>
        <taxon>Eukaryota</taxon>
        <taxon>Fungi</taxon>
        <taxon>Dikarya</taxon>
        <taxon>Basidiomycota</taxon>
        <taxon>Pucciniomycotina</taxon>
        <taxon>Pucciniomycetes</taxon>
        <taxon>Pucciniales</taxon>
        <taxon>Pucciniaceae</taxon>
        <taxon>Puccinia</taxon>
    </lineage>
</organism>
<dbReference type="AlphaFoldDB" id="A0A5B0NWZ5"/>
<evidence type="ECO:0000313" key="3">
    <source>
        <dbReference type="Proteomes" id="UP000325313"/>
    </source>
</evidence>
<sequence length="56" mass="6048">METHVSDSLLVPSVRPALFEVRRGTAAASFGRKTTLQSGPWGSHVHSVSQETSIIK</sequence>
<dbReference type="EMBL" id="VDEP01000374">
    <property type="protein sequence ID" value="KAA1093483.1"/>
    <property type="molecule type" value="Genomic_DNA"/>
</dbReference>